<accession>A0A0P1LSZ7</accession>
<dbReference type="Proteomes" id="UP000182011">
    <property type="component" value="Unassembled WGS sequence"/>
</dbReference>
<dbReference type="EMBL" id="FAOP01000003">
    <property type="protein sequence ID" value="CUU03276.1"/>
    <property type="molecule type" value="Genomic_DNA"/>
</dbReference>
<dbReference type="GO" id="GO:1990133">
    <property type="term" value="C:molybdopterin adenylyltransferase complex"/>
    <property type="evidence" value="ECO:0007669"/>
    <property type="project" value="TreeGrafter"/>
</dbReference>
<proteinExistence type="inferred from homology"/>
<keyword evidence="1" id="KW-0547">Nucleotide-binding</keyword>
<name>A0A0P1LLD7_9BACT</name>
<dbReference type="Pfam" id="PF02597">
    <property type="entry name" value="ThiS"/>
    <property type="match status" value="1"/>
</dbReference>
<dbReference type="InterPro" id="IPR044672">
    <property type="entry name" value="MOCS2A"/>
</dbReference>
<dbReference type="OrthoDB" id="9801945at2"/>
<evidence type="ECO:0000256" key="1">
    <source>
        <dbReference type="ARBA" id="ARBA00022741"/>
    </source>
</evidence>
<evidence type="ECO:0000313" key="6">
    <source>
        <dbReference type="Proteomes" id="UP000182011"/>
    </source>
</evidence>
<dbReference type="SUPFAM" id="SSF54285">
    <property type="entry name" value="MoaD/ThiS"/>
    <property type="match status" value="1"/>
</dbReference>
<protein>
    <recommendedName>
        <fullName evidence="3">Molybdopterin synthase sulfur carrier subunit</fullName>
    </recommendedName>
</protein>
<evidence type="ECO:0000256" key="3">
    <source>
        <dbReference type="ARBA" id="ARBA00024247"/>
    </source>
</evidence>
<accession>A0A0P1P5V4</accession>
<reference evidence="5 6" key="1">
    <citation type="submission" date="2015-11" db="EMBL/GenBank/DDBJ databases">
        <authorList>
            <person name="Zhang Y."/>
            <person name="Guo Z."/>
        </authorList>
    </citation>
    <scope>NUCLEOTIDE SEQUENCE [LARGE SCALE GENOMIC DNA]</scope>
    <source>
        <strain evidence="5">JGI-4</strain>
    </source>
</reference>
<accession>A0A0P1P6D1</accession>
<accession>A0A0P1M4N8</accession>
<organism evidence="5 6">
    <name type="scientific">Candidatus Kryptonium thompsonii</name>
    <dbReference type="NCBI Taxonomy" id="1633631"/>
    <lineage>
        <taxon>Bacteria</taxon>
        <taxon>Pseudomonadati</taxon>
        <taxon>Candidatus Kryptoniota</taxon>
        <taxon>Candidatus Kryptonium</taxon>
    </lineage>
</organism>
<dbReference type="GO" id="GO:0006777">
    <property type="term" value="P:Mo-molybdopterin cofactor biosynthetic process"/>
    <property type="evidence" value="ECO:0007669"/>
    <property type="project" value="InterPro"/>
</dbReference>
<dbReference type="PANTHER" id="PTHR33359">
    <property type="entry name" value="MOLYBDOPTERIN SYNTHASE SULFUR CARRIER SUBUNIT"/>
    <property type="match status" value="1"/>
</dbReference>
<dbReference type="PANTHER" id="PTHR33359:SF1">
    <property type="entry name" value="MOLYBDOPTERIN SYNTHASE SULFUR CARRIER SUBUNIT"/>
    <property type="match status" value="1"/>
</dbReference>
<evidence type="ECO:0000313" key="7">
    <source>
        <dbReference type="Proteomes" id="UP000182200"/>
    </source>
</evidence>
<gene>
    <name evidence="5" type="ORF">JGI4_00739</name>
    <name evidence="4" type="ORF">JGI8_01626</name>
</gene>
<evidence type="ECO:0000313" key="4">
    <source>
        <dbReference type="EMBL" id="CUS92053.1"/>
    </source>
</evidence>
<evidence type="ECO:0000256" key="2">
    <source>
        <dbReference type="ARBA" id="ARBA00024200"/>
    </source>
</evidence>
<dbReference type="Proteomes" id="UP000182200">
    <property type="component" value="Unassembled WGS sequence"/>
</dbReference>
<dbReference type="AlphaFoldDB" id="A0A0P1LLD7"/>
<dbReference type="RefSeq" id="WP_075426312.1">
    <property type="nucleotide sequence ID" value="NZ_CZVI01000026.1"/>
</dbReference>
<accession>A0A0P1NUR1</accession>
<dbReference type="EMBL" id="CZVI01000026">
    <property type="protein sequence ID" value="CUS92053.1"/>
    <property type="molecule type" value="Genomic_DNA"/>
</dbReference>
<dbReference type="InterPro" id="IPR012675">
    <property type="entry name" value="Beta-grasp_dom_sf"/>
</dbReference>
<accession>A0A0P1M9E9</accession>
<evidence type="ECO:0000313" key="5">
    <source>
        <dbReference type="EMBL" id="CUU03276.1"/>
    </source>
</evidence>
<comment type="similarity">
    <text evidence="2">Belongs to the MoaD family.</text>
</comment>
<accession>A0A0S4MWB2</accession>
<accession>A0A0N7MQ13</accession>
<accession>A0A0P1L745</accession>
<keyword evidence="7" id="KW-1185">Reference proteome</keyword>
<dbReference type="InterPro" id="IPR003749">
    <property type="entry name" value="ThiS/MoaD-like"/>
</dbReference>
<reference evidence="4 7" key="2">
    <citation type="submission" date="2015-11" db="EMBL/GenBank/DDBJ databases">
        <authorList>
            <person name="Varghese N."/>
        </authorList>
    </citation>
    <scope>NUCLEOTIDE SEQUENCE [LARGE SCALE GENOMIC DNA]</scope>
    <source>
        <strain evidence="4 7">JGI-8</strain>
    </source>
</reference>
<dbReference type="Gene3D" id="3.10.20.30">
    <property type="match status" value="1"/>
</dbReference>
<accession>A0A0P1LLD7</accession>
<dbReference type="GO" id="GO:0000166">
    <property type="term" value="F:nucleotide binding"/>
    <property type="evidence" value="ECO:0007669"/>
    <property type="project" value="UniProtKB-KW"/>
</dbReference>
<dbReference type="CDD" id="cd00754">
    <property type="entry name" value="Ubl_MoaD"/>
    <property type="match status" value="1"/>
</dbReference>
<accession>A0A0P1L7G0</accession>
<sequence>MKVLFFGRLKEIVGTPELKIDSVDDIESLRKVLIEKFPKLKDEVFAIAVNYEIINGNIPLDRNDEIALLPPIAGG</sequence>
<dbReference type="STRING" id="1633631.GCA_001442925_00739"/>
<dbReference type="InterPro" id="IPR016155">
    <property type="entry name" value="Mopterin_synth/thiamin_S_b"/>
</dbReference>